<dbReference type="AlphaFoldDB" id="A0A1G2PKR7"/>
<feature type="transmembrane region" description="Helical" evidence="1">
    <location>
        <begin position="110"/>
        <end position="132"/>
    </location>
</feature>
<dbReference type="EMBL" id="MHSS01000002">
    <property type="protein sequence ID" value="OHA48906.1"/>
    <property type="molecule type" value="Genomic_DNA"/>
</dbReference>
<evidence type="ECO:0000313" key="4">
    <source>
        <dbReference type="Proteomes" id="UP000177629"/>
    </source>
</evidence>
<dbReference type="InterPro" id="IPR000014">
    <property type="entry name" value="PAS"/>
</dbReference>
<dbReference type="NCBIfam" id="TIGR00229">
    <property type="entry name" value="sensory_box"/>
    <property type="match status" value="1"/>
</dbReference>
<name>A0A1G2PKR7_9BACT</name>
<feature type="transmembrane region" description="Helical" evidence="1">
    <location>
        <begin position="46"/>
        <end position="64"/>
    </location>
</feature>
<organism evidence="3 4">
    <name type="scientific">Candidatus Terrybacteria bacterium RIFCSPHIGHO2_01_FULL_48_17</name>
    <dbReference type="NCBI Taxonomy" id="1802362"/>
    <lineage>
        <taxon>Bacteria</taxon>
        <taxon>Candidatus Terryibacteriota</taxon>
    </lineage>
</organism>
<keyword evidence="1" id="KW-0472">Membrane</keyword>
<dbReference type="STRING" id="1802362.A2806_04400"/>
<evidence type="ECO:0000256" key="1">
    <source>
        <dbReference type="SAM" id="Phobius"/>
    </source>
</evidence>
<feature type="transmembrane region" description="Helical" evidence="1">
    <location>
        <begin position="188"/>
        <end position="211"/>
    </location>
</feature>
<gene>
    <name evidence="3" type="ORF">A2806_04400</name>
</gene>
<dbReference type="CDD" id="cd00130">
    <property type="entry name" value="PAS"/>
    <property type="match status" value="1"/>
</dbReference>
<feature type="transmembrane region" description="Helical" evidence="1">
    <location>
        <begin position="17"/>
        <end position="39"/>
    </location>
</feature>
<dbReference type="SUPFAM" id="SSF55785">
    <property type="entry name" value="PYP-like sensor domain (PAS domain)"/>
    <property type="match status" value="1"/>
</dbReference>
<dbReference type="Pfam" id="PF16927">
    <property type="entry name" value="HisKA_7TM"/>
    <property type="match status" value="1"/>
</dbReference>
<dbReference type="InterPro" id="IPR013767">
    <property type="entry name" value="PAS_fold"/>
</dbReference>
<accession>A0A1G2PKR7</accession>
<keyword evidence="1" id="KW-1133">Transmembrane helix</keyword>
<feature type="transmembrane region" description="Helical" evidence="1">
    <location>
        <begin position="152"/>
        <end position="176"/>
    </location>
</feature>
<keyword evidence="1" id="KW-0812">Transmembrane</keyword>
<dbReference type="Proteomes" id="UP000177629">
    <property type="component" value="Unassembled WGS sequence"/>
</dbReference>
<protein>
    <recommendedName>
        <fullName evidence="2">PAS domain-containing protein</fullName>
    </recommendedName>
</protein>
<proteinExistence type="predicted"/>
<comment type="caution">
    <text evidence="3">The sequence shown here is derived from an EMBL/GenBank/DDBJ whole genome shotgun (WGS) entry which is preliminary data.</text>
</comment>
<dbReference type="InterPro" id="IPR035965">
    <property type="entry name" value="PAS-like_dom_sf"/>
</dbReference>
<dbReference type="Gene3D" id="3.30.450.20">
    <property type="entry name" value="PAS domain"/>
    <property type="match status" value="1"/>
</dbReference>
<feature type="domain" description="PAS" evidence="2">
    <location>
        <begin position="254"/>
        <end position="301"/>
    </location>
</feature>
<reference evidence="3 4" key="1">
    <citation type="journal article" date="2016" name="Nat. Commun.">
        <title>Thousands of microbial genomes shed light on interconnected biogeochemical processes in an aquifer system.</title>
        <authorList>
            <person name="Anantharaman K."/>
            <person name="Brown C.T."/>
            <person name="Hug L.A."/>
            <person name="Sharon I."/>
            <person name="Castelle C.J."/>
            <person name="Probst A.J."/>
            <person name="Thomas B.C."/>
            <person name="Singh A."/>
            <person name="Wilkins M.J."/>
            <person name="Karaoz U."/>
            <person name="Brodie E.L."/>
            <person name="Williams K.H."/>
            <person name="Hubbard S.S."/>
            <person name="Banfield J.F."/>
        </authorList>
    </citation>
    <scope>NUCLEOTIDE SEQUENCE [LARGE SCALE GENOMIC DNA]</scope>
</reference>
<feature type="transmembrane region" description="Helical" evidence="1">
    <location>
        <begin position="217"/>
        <end position="235"/>
    </location>
</feature>
<evidence type="ECO:0000259" key="2">
    <source>
        <dbReference type="PROSITE" id="PS50112"/>
    </source>
</evidence>
<sequence length="400" mass="44780">MFYTDLSSLTDLAWNPYALMSFIPALLMFGLAWYLLLWFRQRPGNIFYILLLAFLGIWSFTEGMSRLSGNAEAASFWIKASAIGFCFAIPFYAHFALFYTRREKTASHPLTYLSFYFPALLFYFIAMQTTLIVDPATYELTPWGWAGMPPPFVLFVFTPWLWVLGTLVFFLFLWEFRRHGLSSNEKKVLGAALLATAFPFIAGTITQIVLPAFEIKILPPMVTASLVVLAAILFLQVMRWKMFGITPSLARQSILSAMADGVIITDNSGRIQYVNRAAEKLSDIPEEGLKGNDLSVLFPREGISYERFVSALLAQVKAGKRMNSFEGEFLGKEGTHIPVLISGAGVVLEESGGRETVGMVFVVHDNRKATSVLQELEAKSHELATVEKRLREQLKGAAQA</sequence>
<feature type="transmembrane region" description="Helical" evidence="1">
    <location>
        <begin position="76"/>
        <end position="98"/>
    </location>
</feature>
<dbReference type="GO" id="GO:0006355">
    <property type="term" value="P:regulation of DNA-templated transcription"/>
    <property type="evidence" value="ECO:0007669"/>
    <property type="project" value="InterPro"/>
</dbReference>
<dbReference type="Pfam" id="PF00989">
    <property type="entry name" value="PAS"/>
    <property type="match status" value="1"/>
</dbReference>
<dbReference type="SMART" id="SM00091">
    <property type="entry name" value="PAS"/>
    <property type="match status" value="1"/>
</dbReference>
<dbReference type="PROSITE" id="PS50112">
    <property type="entry name" value="PAS"/>
    <property type="match status" value="1"/>
</dbReference>
<dbReference type="InterPro" id="IPR031621">
    <property type="entry name" value="HisKA_7TM"/>
</dbReference>
<evidence type="ECO:0000313" key="3">
    <source>
        <dbReference type="EMBL" id="OHA48906.1"/>
    </source>
</evidence>